<comment type="caution">
    <text evidence="2">The sequence shown here is derived from an EMBL/GenBank/DDBJ whole genome shotgun (WGS) entry which is preliminary data.</text>
</comment>
<dbReference type="Proteomes" id="UP000644610">
    <property type="component" value="Unassembled WGS sequence"/>
</dbReference>
<feature type="domain" description="DUF397" evidence="1">
    <location>
        <begin position="13"/>
        <end position="63"/>
    </location>
</feature>
<accession>A0A8J3XLV8</accession>
<evidence type="ECO:0000313" key="2">
    <source>
        <dbReference type="EMBL" id="GII45979.1"/>
    </source>
</evidence>
<evidence type="ECO:0000313" key="3">
    <source>
        <dbReference type="Proteomes" id="UP000644610"/>
    </source>
</evidence>
<proteinExistence type="predicted"/>
<dbReference type="EMBL" id="BOOQ01000013">
    <property type="protein sequence ID" value="GII45979.1"/>
    <property type="molecule type" value="Genomic_DNA"/>
</dbReference>
<gene>
    <name evidence="2" type="ORF">Psi02_24030</name>
</gene>
<dbReference type="InterPro" id="IPR007278">
    <property type="entry name" value="DUF397"/>
</dbReference>
<name>A0A8J3XLV8_9ACTN</name>
<evidence type="ECO:0000259" key="1">
    <source>
        <dbReference type="Pfam" id="PF04149"/>
    </source>
</evidence>
<sequence>MRSSRPAHFSGLDWRAASKCTGGNCVEVATMGEMIAVRDSKNPEGAVLVYTATEWNEFAANVRKGQYDHLV</sequence>
<protein>
    <recommendedName>
        <fullName evidence="1">DUF397 domain-containing protein</fullName>
    </recommendedName>
</protein>
<reference evidence="2" key="1">
    <citation type="submission" date="2021-01" db="EMBL/GenBank/DDBJ databases">
        <title>Whole genome shotgun sequence of Planotetraspora silvatica NBRC 100141.</title>
        <authorList>
            <person name="Komaki H."/>
            <person name="Tamura T."/>
        </authorList>
    </citation>
    <scope>NUCLEOTIDE SEQUENCE</scope>
    <source>
        <strain evidence="2">NBRC 100141</strain>
    </source>
</reference>
<keyword evidence="3" id="KW-1185">Reference proteome</keyword>
<dbReference type="Pfam" id="PF04149">
    <property type="entry name" value="DUF397"/>
    <property type="match status" value="1"/>
</dbReference>
<dbReference type="RefSeq" id="WP_203973502.1">
    <property type="nucleotide sequence ID" value="NZ_BAAAKY010000044.1"/>
</dbReference>
<organism evidence="2 3">
    <name type="scientific">Planotetraspora silvatica</name>
    <dbReference type="NCBI Taxonomy" id="234614"/>
    <lineage>
        <taxon>Bacteria</taxon>
        <taxon>Bacillati</taxon>
        <taxon>Actinomycetota</taxon>
        <taxon>Actinomycetes</taxon>
        <taxon>Streptosporangiales</taxon>
        <taxon>Streptosporangiaceae</taxon>
        <taxon>Planotetraspora</taxon>
    </lineage>
</organism>
<dbReference type="AlphaFoldDB" id="A0A8J3XLV8"/>